<dbReference type="PANTHER" id="PTHR46791:SF5">
    <property type="entry name" value="CLR5 DOMAIN-CONTAINING PROTEIN-RELATED"/>
    <property type="match status" value="1"/>
</dbReference>
<protein>
    <recommendedName>
        <fullName evidence="2">Integrase core domain-containing protein</fullName>
    </recommendedName>
</protein>
<reference evidence="3 4" key="1">
    <citation type="submission" date="2019-04" db="EMBL/GenBank/DDBJ databases">
        <title>Fungal friends and foes A comparative genomics study of 23 Aspergillus species from section Flavi.</title>
        <authorList>
            <consortium name="DOE Joint Genome Institute"/>
            <person name="Kjaerbolling I."/>
            <person name="Vesth T.C."/>
            <person name="Frisvad J.C."/>
            <person name="Nybo J.L."/>
            <person name="Theobald S."/>
            <person name="Kildgaard S."/>
            <person name="Petersen T.I."/>
            <person name="Kuo A."/>
            <person name="Sato A."/>
            <person name="Lyhne E.K."/>
            <person name="Kogle M.E."/>
            <person name="Wiebenga A."/>
            <person name="Kun R.S."/>
            <person name="Lubbers R.J."/>
            <person name="Makela M.R."/>
            <person name="Barry K."/>
            <person name="Chovatia M."/>
            <person name="Clum A."/>
            <person name="Daum C."/>
            <person name="Haridas S."/>
            <person name="He G."/>
            <person name="LaButti K."/>
            <person name="Lipzen A."/>
            <person name="Mondo S."/>
            <person name="Pangilinan J."/>
            <person name="Riley R."/>
            <person name="Salamov A."/>
            <person name="Simmons B.A."/>
            <person name="Magnuson J.K."/>
            <person name="Henrissat B."/>
            <person name="Mortensen U.H."/>
            <person name="Larsen T.O."/>
            <person name="De vries R.P."/>
            <person name="Grigoriev I.V."/>
            <person name="Machida M."/>
            <person name="Baker S.E."/>
            <person name="Andersen M.R."/>
        </authorList>
    </citation>
    <scope>NUCLEOTIDE SEQUENCE [LARGE SCALE GENOMIC DNA]</scope>
    <source>
        <strain evidence="3 4">CBS 126849</strain>
    </source>
</reference>
<accession>A0A5N6E5W4</accession>
<gene>
    <name evidence="3" type="ORF">BDV33DRAFT_211000</name>
</gene>
<name>A0A5N6E5W4_9EURO</name>
<dbReference type="PANTHER" id="PTHR46791">
    <property type="entry name" value="EXPRESSED PROTEIN"/>
    <property type="match status" value="1"/>
</dbReference>
<keyword evidence="4" id="KW-1185">Reference proteome</keyword>
<dbReference type="AlphaFoldDB" id="A0A5N6E5W4"/>
<dbReference type="Pfam" id="PF24764">
    <property type="entry name" value="rva_4"/>
    <property type="match status" value="1"/>
</dbReference>
<feature type="region of interest" description="Disordered" evidence="1">
    <location>
        <begin position="486"/>
        <end position="507"/>
    </location>
</feature>
<dbReference type="InterPro" id="IPR012337">
    <property type="entry name" value="RNaseH-like_sf"/>
</dbReference>
<evidence type="ECO:0000313" key="3">
    <source>
        <dbReference type="EMBL" id="KAB8212699.1"/>
    </source>
</evidence>
<evidence type="ECO:0000313" key="4">
    <source>
        <dbReference type="Proteomes" id="UP000326799"/>
    </source>
</evidence>
<feature type="compositionally biased region" description="Basic and acidic residues" evidence="1">
    <location>
        <begin position="497"/>
        <end position="507"/>
    </location>
</feature>
<feature type="domain" description="Integrase core" evidence="2">
    <location>
        <begin position="187"/>
        <end position="367"/>
    </location>
</feature>
<organism evidence="3 4">
    <name type="scientific">Aspergillus novoparasiticus</name>
    <dbReference type="NCBI Taxonomy" id="986946"/>
    <lineage>
        <taxon>Eukaryota</taxon>
        <taxon>Fungi</taxon>
        <taxon>Dikarya</taxon>
        <taxon>Ascomycota</taxon>
        <taxon>Pezizomycotina</taxon>
        <taxon>Eurotiomycetes</taxon>
        <taxon>Eurotiomycetidae</taxon>
        <taxon>Eurotiales</taxon>
        <taxon>Aspergillaceae</taxon>
        <taxon>Aspergillus</taxon>
        <taxon>Aspergillus subgen. Circumdati</taxon>
    </lineage>
</organism>
<dbReference type="SUPFAM" id="SSF53098">
    <property type="entry name" value="Ribonuclease H-like"/>
    <property type="match status" value="1"/>
</dbReference>
<evidence type="ECO:0000256" key="1">
    <source>
        <dbReference type="SAM" id="MobiDB-lite"/>
    </source>
</evidence>
<evidence type="ECO:0000259" key="2">
    <source>
        <dbReference type="Pfam" id="PF24764"/>
    </source>
</evidence>
<dbReference type="InterPro" id="IPR058913">
    <property type="entry name" value="Integrase_dom_put"/>
</dbReference>
<dbReference type="EMBL" id="ML734006">
    <property type="protein sequence ID" value="KAB8212699.1"/>
    <property type="molecule type" value="Genomic_DNA"/>
</dbReference>
<sequence length="507" mass="58782">MRRPIDLSQYKEIIISRFQDDVSAESIADYLLSTFRVKVTEKTIRRRLLEWGVSRRTYLEDTPELRARIAGLYYNFCFSDKEILDALKQEGYPVTSWNLASLRRKMGLKRKVDLLSRDEADKALLEIVQKELDKGEIEGLGRGHLYTYFRMHGYNITRDRLFAAIRKLDTAGVSRRLYDLQRHRGAYIVPGPNYLWSVDGYRKLQFWGIEVYAAIDAYSRYIIWIYVGVSNHTAVSIARQYLQVAKTQNLLPRVIRADRGVETPLMAAAHYQLMQKAQPGIALNECFRYGTSTANQRIEAWWGQLTKSSIYRWREYFQSLNAAGDYDRTLYSDRIAILAIYIPIIRHSIHEFARLWNVHSIRRQRNRPYSISGKPVKLYFFPSDDVRDYGTEPDAEILDDLTTKITEYDVDQYLPKDTLNWCTEQLKQLGCKDGIIKGSAIFSDGSRAHAEIYLQLGDRIRAHMASEELPVLELLPTPVDNWFSGSHTENGINSDEMDLHNEGPDDS</sequence>
<proteinExistence type="predicted"/>
<dbReference type="Proteomes" id="UP000326799">
    <property type="component" value="Unassembled WGS sequence"/>
</dbReference>